<proteinExistence type="predicted"/>
<reference evidence="2" key="1">
    <citation type="submission" date="2023-05" db="EMBL/GenBank/DDBJ databases">
        <title>Sedimentitalea sp. nov. JM2-8.</title>
        <authorList>
            <person name="Huang J."/>
        </authorList>
    </citation>
    <scope>NUCLEOTIDE SEQUENCE [LARGE SCALE GENOMIC DNA]</scope>
    <source>
        <strain evidence="2">KHS03</strain>
    </source>
</reference>
<keyword evidence="2" id="KW-1185">Reference proteome</keyword>
<evidence type="ECO:0000313" key="2">
    <source>
        <dbReference type="Proteomes" id="UP001255416"/>
    </source>
</evidence>
<dbReference type="EMBL" id="JASMWN010000004">
    <property type="protein sequence ID" value="MDU9003672.1"/>
    <property type="molecule type" value="Genomic_DNA"/>
</dbReference>
<evidence type="ECO:0008006" key="3">
    <source>
        <dbReference type="Google" id="ProtNLM"/>
    </source>
</evidence>
<dbReference type="InterPro" id="IPR027417">
    <property type="entry name" value="P-loop_NTPase"/>
</dbReference>
<protein>
    <recommendedName>
        <fullName evidence="3">Sulfotransferase family protein</fullName>
    </recommendedName>
</protein>
<evidence type="ECO:0000313" key="1">
    <source>
        <dbReference type="EMBL" id="MDU9003672.1"/>
    </source>
</evidence>
<accession>A0ABU3VBX0</accession>
<dbReference type="RefSeq" id="WP_316774753.1">
    <property type="nucleotide sequence ID" value="NZ_JASMWN010000004.1"/>
</dbReference>
<comment type="caution">
    <text evidence="1">The sequence shown here is derived from an EMBL/GenBank/DDBJ whole genome shotgun (WGS) entry which is preliminary data.</text>
</comment>
<gene>
    <name evidence="1" type="ORF">QO231_07365</name>
</gene>
<sequence>MAQRADTPPTRFQVLGERSSGTNLVKRLLGRNSALQPTEALGWKHGFPQAMAIPADLAVICVVRNAVDWALSMHSKPWHTVPELQRLAFSDFIRTPWQTVIDRPRYFDGVADTVGQPLLQDRDPVTGRTFENLMALRRAKLASLMGYLNRDCTCVVLRMEEVQTEPERRIDALLSALEQPRRETPFRPVGKRLGSKFKPAVQQRPQTPDRISSDDLAYLLAHLDRDAEARLGYLYESDET</sequence>
<dbReference type="SUPFAM" id="SSF52540">
    <property type="entry name" value="P-loop containing nucleoside triphosphate hydrolases"/>
    <property type="match status" value="1"/>
</dbReference>
<name>A0ABU3VBX0_9RHOB</name>
<organism evidence="1 2">
    <name type="scientific">Sedimentitalea todarodis</name>
    <dbReference type="NCBI Taxonomy" id="1631240"/>
    <lineage>
        <taxon>Bacteria</taxon>
        <taxon>Pseudomonadati</taxon>
        <taxon>Pseudomonadota</taxon>
        <taxon>Alphaproteobacteria</taxon>
        <taxon>Rhodobacterales</taxon>
        <taxon>Paracoccaceae</taxon>
        <taxon>Sedimentitalea</taxon>
    </lineage>
</organism>
<dbReference type="Proteomes" id="UP001255416">
    <property type="component" value="Unassembled WGS sequence"/>
</dbReference>